<organism evidence="1 2">
    <name type="scientific">Arthrobacter methylotrophus</name>
    <dbReference type="NCBI Taxonomy" id="121291"/>
    <lineage>
        <taxon>Bacteria</taxon>
        <taxon>Bacillati</taxon>
        <taxon>Actinomycetota</taxon>
        <taxon>Actinomycetes</taxon>
        <taxon>Micrococcales</taxon>
        <taxon>Micrococcaceae</taxon>
        <taxon>Arthrobacter</taxon>
    </lineage>
</organism>
<evidence type="ECO:0000313" key="1">
    <source>
        <dbReference type="EMBL" id="MFB9714039.1"/>
    </source>
</evidence>
<protein>
    <submittedName>
        <fullName evidence="1">Uncharacterized protein</fullName>
    </submittedName>
</protein>
<dbReference type="RefSeq" id="WP_345042915.1">
    <property type="nucleotide sequence ID" value="NZ_BAABED010000001.1"/>
</dbReference>
<reference evidence="1 2" key="1">
    <citation type="submission" date="2024-09" db="EMBL/GenBank/DDBJ databases">
        <authorList>
            <person name="Sun Q."/>
            <person name="Mori K."/>
        </authorList>
    </citation>
    <scope>NUCLEOTIDE SEQUENCE [LARGE SCALE GENOMIC DNA]</scope>
    <source>
        <strain evidence="1 2">JCM 13519</strain>
    </source>
</reference>
<proteinExistence type="predicted"/>
<gene>
    <name evidence="1" type="ORF">ACFFPI_07695</name>
</gene>
<keyword evidence="2" id="KW-1185">Reference proteome</keyword>
<dbReference type="EMBL" id="JBHMBH010000019">
    <property type="protein sequence ID" value="MFB9714039.1"/>
    <property type="molecule type" value="Genomic_DNA"/>
</dbReference>
<name>A0ABV5UQD9_9MICC</name>
<dbReference type="Proteomes" id="UP001589536">
    <property type="component" value="Unassembled WGS sequence"/>
</dbReference>
<comment type="caution">
    <text evidence="1">The sequence shown here is derived from an EMBL/GenBank/DDBJ whole genome shotgun (WGS) entry which is preliminary data.</text>
</comment>
<sequence>MSQHKVTTETSGDSTQITVDDVLWMSIVDGLITIRLANDGVYAERDESVNGMTIAPYHPRLAYVAPEAREAVRAEVGL</sequence>
<evidence type="ECO:0000313" key="2">
    <source>
        <dbReference type="Proteomes" id="UP001589536"/>
    </source>
</evidence>
<accession>A0ABV5UQD9</accession>